<dbReference type="Pfam" id="PF23598">
    <property type="entry name" value="LRR_14"/>
    <property type="match status" value="1"/>
</dbReference>
<dbReference type="AlphaFoldDB" id="B9GB83"/>
<dbReference type="PRINTS" id="PR00364">
    <property type="entry name" value="DISEASERSIST"/>
</dbReference>
<dbReference type="Gene3D" id="3.40.50.300">
    <property type="entry name" value="P-loop containing nucleotide triphosphate hydrolases"/>
    <property type="match status" value="1"/>
</dbReference>
<organism evidence="5">
    <name type="scientific">Oryza sativa subsp. japonica</name>
    <name type="common">Rice</name>
    <dbReference type="NCBI Taxonomy" id="39947"/>
    <lineage>
        <taxon>Eukaryota</taxon>
        <taxon>Viridiplantae</taxon>
        <taxon>Streptophyta</taxon>
        <taxon>Embryophyta</taxon>
        <taxon>Tracheophyta</taxon>
        <taxon>Spermatophyta</taxon>
        <taxon>Magnoliopsida</taxon>
        <taxon>Liliopsida</taxon>
        <taxon>Poales</taxon>
        <taxon>Poaceae</taxon>
        <taxon>BOP clade</taxon>
        <taxon>Oryzoideae</taxon>
        <taxon>Oryzeae</taxon>
        <taxon>Oryzinae</taxon>
        <taxon>Oryza</taxon>
        <taxon>Oryza sativa</taxon>
    </lineage>
</organism>
<dbReference type="PANTHER" id="PTHR23155">
    <property type="entry name" value="DISEASE RESISTANCE PROTEIN RP"/>
    <property type="match status" value="1"/>
</dbReference>
<gene>
    <name evidence="5" type="ORF">OsJ_34281</name>
</gene>
<dbReference type="PANTHER" id="PTHR23155:SF906">
    <property type="entry name" value="OS08G0205100 PROTEIN"/>
    <property type="match status" value="1"/>
</dbReference>
<reference evidence="5" key="1">
    <citation type="journal article" date="2005" name="PLoS Biol.">
        <title>The genomes of Oryza sativa: a history of duplications.</title>
        <authorList>
            <person name="Yu J."/>
            <person name="Wang J."/>
            <person name="Lin W."/>
            <person name="Li S."/>
            <person name="Li H."/>
            <person name="Zhou J."/>
            <person name="Ni P."/>
            <person name="Dong W."/>
            <person name="Hu S."/>
            <person name="Zeng C."/>
            <person name="Zhang J."/>
            <person name="Zhang Y."/>
            <person name="Li R."/>
            <person name="Xu Z."/>
            <person name="Li S."/>
            <person name="Li X."/>
            <person name="Zheng H."/>
            <person name="Cong L."/>
            <person name="Lin L."/>
            <person name="Yin J."/>
            <person name="Geng J."/>
            <person name="Li G."/>
            <person name="Shi J."/>
            <person name="Liu J."/>
            <person name="Lv H."/>
            <person name="Li J."/>
            <person name="Wang J."/>
            <person name="Deng Y."/>
            <person name="Ran L."/>
            <person name="Shi X."/>
            <person name="Wang X."/>
            <person name="Wu Q."/>
            <person name="Li C."/>
            <person name="Ren X."/>
            <person name="Wang J."/>
            <person name="Wang X."/>
            <person name="Li D."/>
            <person name="Liu D."/>
            <person name="Zhang X."/>
            <person name="Ji Z."/>
            <person name="Zhao W."/>
            <person name="Sun Y."/>
            <person name="Zhang Z."/>
            <person name="Bao J."/>
            <person name="Han Y."/>
            <person name="Dong L."/>
            <person name="Ji J."/>
            <person name="Chen P."/>
            <person name="Wu S."/>
            <person name="Liu J."/>
            <person name="Xiao Y."/>
            <person name="Bu D."/>
            <person name="Tan J."/>
            <person name="Yang L."/>
            <person name="Ye C."/>
            <person name="Zhang J."/>
            <person name="Xu J."/>
            <person name="Zhou Y."/>
            <person name="Yu Y."/>
            <person name="Zhang B."/>
            <person name="Zhuang S."/>
            <person name="Wei H."/>
            <person name="Liu B."/>
            <person name="Lei M."/>
            <person name="Yu H."/>
            <person name="Li Y."/>
            <person name="Xu H."/>
            <person name="Wei S."/>
            <person name="He X."/>
            <person name="Fang L."/>
            <person name="Zhang Z."/>
            <person name="Zhang Y."/>
            <person name="Huang X."/>
            <person name="Su Z."/>
            <person name="Tong W."/>
            <person name="Li J."/>
            <person name="Tong Z."/>
            <person name="Li S."/>
            <person name="Ye J."/>
            <person name="Wang L."/>
            <person name="Fang L."/>
            <person name="Lei T."/>
            <person name="Chen C."/>
            <person name="Chen H."/>
            <person name="Xu Z."/>
            <person name="Li H."/>
            <person name="Huang H."/>
            <person name="Zhang F."/>
            <person name="Xu H."/>
            <person name="Li N."/>
            <person name="Zhao C."/>
            <person name="Li S."/>
            <person name="Dong L."/>
            <person name="Huang Y."/>
            <person name="Li L."/>
            <person name="Xi Y."/>
            <person name="Qi Q."/>
            <person name="Li W."/>
            <person name="Zhang B."/>
            <person name="Hu W."/>
            <person name="Zhang Y."/>
            <person name="Tian X."/>
            <person name="Jiao Y."/>
            <person name="Liang X."/>
            <person name="Jin J."/>
            <person name="Gao L."/>
            <person name="Zheng W."/>
            <person name="Hao B."/>
            <person name="Liu S."/>
            <person name="Wang W."/>
            <person name="Yuan L."/>
            <person name="Cao M."/>
            <person name="McDermott J."/>
            <person name="Samudrala R."/>
            <person name="Wang J."/>
            <person name="Wong G.K."/>
            <person name="Yang H."/>
        </authorList>
    </citation>
    <scope>NUCLEOTIDE SEQUENCE [LARGE SCALE GENOMIC DNA]</scope>
</reference>
<dbReference type="Pfam" id="PF00931">
    <property type="entry name" value="NB-ARC"/>
    <property type="match status" value="2"/>
</dbReference>
<evidence type="ECO:0008006" key="6">
    <source>
        <dbReference type="Google" id="ProtNLM"/>
    </source>
</evidence>
<reference evidence="5" key="2">
    <citation type="submission" date="2008-12" db="EMBL/GenBank/DDBJ databases">
        <title>Improved gene annotation of the rice (Oryza sativa) genomes.</title>
        <authorList>
            <person name="Wang J."/>
            <person name="Li R."/>
            <person name="Fan W."/>
            <person name="Huang Q."/>
            <person name="Zhang J."/>
            <person name="Zhou Y."/>
            <person name="Hu Y."/>
            <person name="Zi S."/>
            <person name="Li J."/>
            <person name="Ni P."/>
            <person name="Zheng H."/>
            <person name="Zhang Y."/>
            <person name="Zhao M."/>
            <person name="Hao Q."/>
            <person name="McDermott J."/>
            <person name="Samudrala R."/>
            <person name="Kristiansen K."/>
            <person name="Wong G.K.-S."/>
        </authorList>
    </citation>
    <scope>NUCLEOTIDE SEQUENCE</scope>
</reference>
<evidence type="ECO:0000313" key="5">
    <source>
        <dbReference type="EMBL" id="EEE52289.1"/>
    </source>
</evidence>
<dbReference type="EMBL" id="CM000148">
    <property type="protein sequence ID" value="EEE52289.1"/>
    <property type="molecule type" value="Genomic_DNA"/>
</dbReference>
<dbReference type="GO" id="GO:0043531">
    <property type="term" value="F:ADP binding"/>
    <property type="evidence" value="ECO:0007669"/>
    <property type="project" value="InterPro"/>
</dbReference>
<feature type="coiled-coil region" evidence="2">
    <location>
        <begin position="29"/>
        <end position="56"/>
    </location>
</feature>
<keyword evidence="1" id="KW-0677">Repeat</keyword>
<feature type="domain" description="Disease resistance R13L4/SHOC-2-like LRR" evidence="4">
    <location>
        <begin position="591"/>
        <end position="888"/>
    </location>
</feature>
<keyword evidence="2" id="KW-0175">Coiled coil</keyword>
<dbReference type="InterPro" id="IPR002182">
    <property type="entry name" value="NB-ARC"/>
</dbReference>
<dbReference type="GO" id="GO:0006952">
    <property type="term" value="P:defense response"/>
    <property type="evidence" value="ECO:0007669"/>
    <property type="project" value="UniProtKB-KW"/>
</dbReference>
<dbReference type="SUPFAM" id="SSF52058">
    <property type="entry name" value="L domain-like"/>
    <property type="match status" value="1"/>
</dbReference>
<dbReference type="InterPro" id="IPR044974">
    <property type="entry name" value="Disease_R_plants"/>
</dbReference>
<dbReference type="Gene3D" id="3.80.10.10">
    <property type="entry name" value="Ribonuclease Inhibitor"/>
    <property type="match status" value="1"/>
</dbReference>
<dbReference type="SUPFAM" id="SSF52540">
    <property type="entry name" value="P-loop containing nucleoside triphosphate hydrolases"/>
    <property type="match status" value="1"/>
</dbReference>
<proteinExistence type="predicted"/>
<evidence type="ECO:0000259" key="3">
    <source>
        <dbReference type="Pfam" id="PF00931"/>
    </source>
</evidence>
<evidence type="ECO:0000256" key="2">
    <source>
        <dbReference type="SAM" id="Coils"/>
    </source>
</evidence>
<dbReference type="GO" id="GO:0051707">
    <property type="term" value="P:response to other organism"/>
    <property type="evidence" value="ECO:0007669"/>
    <property type="project" value="UniProtKB-ARBA"/>
</dbReference>
<protein>
    <recommendedName>
        <fullName evidence="6">NB-ARC domain-containing protein</fullName>
    </recommendedName>
</protein>
<sequence>MSEAIALAMSKIETCVETGASFNNAMSKLSKKDKVVKELLEKIKQIQEQLDITNDFIQNHIGTANLGDPLDESWIATVRRLAFIVEDVMEKYLYYAHQLQEEGSQKHPVKRSSYVDVFKKVGQLMDKINNRIGHLLSIREQSKLAPQLVPHSPYPDSEGQPELIGTNGPINVLLKFLKHGEDGAVLQLKVLSMLGIGGIGKTALASKVYRMLREEFQSHAFVTVSKMPDMTRVLFDILDQIGLRKYPASLNENQVITQIGQDLKDKRLIDLTTKHLFSFLFLAFLKEEEGDKFREELFGGEEKKMNCYLIVIDDLWDMQHWKTIKDALPDVNCGSRLIVITRLNNIAKTCSSGQNNLTYKVMPLAHHDSRTLFLKEILGHEGSCLDAPVFDEILKMFGGMPSALKCIGSFLRNKSVTTESQKINMSSLYSELENFPSWKKLKIALFLSCCGPSQTLEACSLYLSTLPDNHKIERDILTRKWISEGIILKDDELSINGVIISDSGDSNQKPKSLSLARSITLCGYAKPVSFKLLEHLHVLDLEGCWNVDNSTLDDICRMILLQYLSLKKTRITVLPPQIENLRCLKTLAVTQTGIAELPLQIGKLPDLETLDVRHTQVKEIPKELVQLPKLVCLLFGQSGFHGGVKFPVGGNPSKSLKVLGSIDSTQCSASFMGELSSLTGLTKLSVVCYDGTKDMEWNLRMMNSMFKFSNLESLTIYGDFILGNEVPALQNPPKLQKLKLAGRCLSVPGWIDKFSDVTLLDIRVCSLEESDMKILCKMSSLQRLVLTQVHMPIKQLEITKEASFSKLNGFTFDCRVPWVTFKEEAMPSLQYLELKLYAGPAGKIPSGITCLPCLTKVILRYLVHYQSSASVQDTISKMRKESSEHPNMIVLSQNGEHEIFPQNAVSRNGELEIVPVNAVDGMHQD</sequence>
<dbReference type="InterPro" id="IPR055414">
    <property type="entry name" value="LRR_R13L4/SHOC2-like"/>
</dbReference>
<dbReference type="Proteomes" id="UP000007752">
    <property type="component" value="Chromosome 11"/>
</dbReference>
<dbReference type="InterPro" id="IPR027417">
    <property type="entry name" value="P-loop_NTPase"/>
</dbReference>
<name>B9GB83_ORYSJ</name>
<feature type="domain" description="NB-ARC" evidence="3">
    <location>
        <begin position="307"/>
        <end position="375"/>
    </location>
</feature>
<dbReference type="Gene3D" id="1.20.5.4130">
    <property type="match status" value="1"/>
</dbReference>
<dbReference type="InterPro" id="IPR032675">
    <property type="entry name" value="LRR_dom_sf"/>
</dbReference>
<accession>B9GB83</accession>
<evidence type="ECO:0000259" key="4">
    <source>
        <dbReference type="Pfam" id="PF23598"/>
    </source>
</evidence>
<feature type="domain" description="NB-ARC" evidence="3">
    <location>
        <begin position="188"/>
        <end position="269"/>
    </location>
</feature>
<evidence type="ECO:0000256" key="1">
    <source>
        <dbReference type="ARBA" id="ARBA00022737"/>
    </source>
</evidence>